<organism evidence="1 2">
    <name type="scientific">Candidatus Enterococcus courvalinii</name>
    <dbReference type="NCBI Taxonomy" id="2815329"/>
    <lineage>
        <taxon>Bacteria</taxon>
        <taxon>Bacillati</taxon>
        <taxon>Bacillota</taxon>
        <taxon>Bacilli</taxon>
        <taxon>Lactobacillales</taxon>
        <taxon>Enterococcaceae</taxon>
        <taxon>Enterococcus</taxon>
    </lineage>
</organism>
<evidence type="ECO:0000313" key="2">
    <source>
        <dbReference type="Proteomes" id="UP000664832"/>
    </source>
</evidence>
<keyword evidence="2" id="KW-1185">Reference proteome</keyword>
<dbReference type="Proteomes" id="UP000664832">
    <property type="component" value="Unassembled WGS sequence"/>
</dbReference>
<sequence>MEKHIEDFRDGIFSLKTRRFGTVAELMIKNIYALDMSTALNYDLCKDKINYEVKFSTVLSQNKQKITPQNIIKEILNATIERRMISFQDVLNGALFDCNIQQVKPNEFHYLIYGLFFEDQIAIFEAKTDHIQMIQNYSNKQHRGNIGEGQFHINQGTMDYHFKNHFVRWLTYEELYEIFYQI</sequence>
<comment type="caution">
    <text evidence="1">The sequence shown here is derived from an EMBL/GenBank/DDBJ whole genome shotgun (WGS) entry which is preliminary data.</text>
</comment>
<gene>
    <name evidence="1" type="ORF">JZO71_09065</name>
</gene>
<accession>A0ABS3I2T3</accession>
<dbReference type="RefSeq" id="WP_206899179.1">
    <property type="nucleotide sequence ID" value="NZ_JAFLWI010000013.1"/>
</dbReference>
<name>A0ABS3I2T3_9ENTE</name>
<proteinExistence type="predicted"/>
<protein>
    <submittedName>
        <fullName evidence="1">Uncharacterized protein</fullName>
    </submittedName>
</protein>
<reference evidence="1 2" key="1">
    <citation type="submission" date="2021-03" db="EMBL/GenBank/DDBJ databases">
        <title>Enterococcal diversity collection.</title>
        <authorList>
            <person name="Gilmore M.S."/>
            <person name="Schwartzman J."/>
            <person name="Van Tyne D."/>
            <person name="Martin M."/>
            <person name="Earl A.M."/>
            <person name="Manson A.L."/>
            <person name="Straub T."/>
            <person name="Salamzade R."/>
            <person name="Saavedra J."/>
            <person name="Lebreton F."/>
            <person name="Prichula J."/>
            <person name="Schaufler K."/>
            <person name="Gaca A."/>
            <person name="Sgardioli B."/>
            <person name="Wagenaar J."/>
            <person name="Strong T."/>
        </authorList>
    </citation>
    <scope>NUCLEOTIDE SEQUENCE [LARGE SCALE GENOMIC DNA]</scope>
    <source>
        <strain evidence="1 2">MSG2901</strain>
    </source>
</reference>
<dbReference type="EMBL" id="JAFLWI010000013">
    <property type="protein sequence ID" value="MBO0482472.1"/>
    <property type="molecule type" value="Genomic_DNA"/>
</dbReference>
<evidence type="ECO:0000313" key="1">
    <source>
        <dbReference type="EMBL" id="MBO0482472.1"/>
    </source>
</evidence>